<dbReference type="GO" id="GO:0016747">
    <property type="term" value="F:acyltransferase activity, transferring groups other than amino-acyl groups"/>
    <property type="evidence" value="ECO:0007669"/>
    <property type="project" value="InterPro"/>
</dbReference>
<dbReference type="CDD" id="cd04301">
    <property type="entry name" value="NAT_SF"/>
    <property type="match status" value="1"/>
</dbReference>
<dbReference type="AlphaFoldDB" id="A0A402BBU3"/>
<dbReference type="SUPFAM" id="SSF55729">
    <property type="entry name" value="Acyl-CoA N-acyltransferases (Nat)"/>
    <property type="match status" value="1"/>
</dbReference>
<evidence type="ECO:0000256" key="1">
    <source>
        <dbReference type="ARBA" id="ARBA00022679"/>
    </source>
</evidence>
<keyword evidence="1 4" id="KW-0808">Transferase</keyword>
<proteinExistence type="predicted"/>
<evidence type="ECO:0000313" key="5">
    <source>
        <dbReference type="Proteomes" id="UP000287171"/>
    </source>
</evidence>
<dbReference type="PANTHER" id="PTHR43877:SF2">
    <property type="entry name" value="AMINOALKYLPHOSPHONATE N-ACETYLTRANSFERASE-RELATED"/>
    <property type="match status" value="1"/>
</dbReference>
<dbReference type="PANTHER" id="PTHR43877">
    <property type="entry name" value="AMINOALKYLPHOSPHONATE N-ACETYLTRANSFERASE-RELATED-RELATED"/>
    <property type="match status" value="1"/>
</dbReference>
<dbReference type="RefSeq" id="WP_218027529.1">
    <property type="nucleotide sequence ID" value="NZ_BIFT01000001.1"/>
</dbReference>
<comment type="caution">
    <text evidence="4">The sequence shown here is derived from an EMBL/GenBank/DDBJ whole genome shotgun (WGS) entry which is preliminary data.</text>
</comment>
<accession>A0A402BBU3</accession>
<gene>
    <name evidence="4" type="ORF">KDA_42560</name>
</gene>
<evidence type="ECO:0000259" key="3">
    <source>
        <dbReference type="PROSITE" id="PS51186"/>
    </source>
</evidence>
<keyword evidence="5" id="KW-1185">Reference proteome</keyword>
<dbReference type="EMBL" id="BIFT01000001">
    <property type="protein sequence ID" value="GCE28772.1"/>
    <property type="molecule type" value="Genomic_DNA"/>
</dbReference>
<reference evidence="5" key="1">
    <citation type="submission" date="2018-12" db="EMBL/GenBank/DDBJ databases">
        <title>Tengunoibacter tsumagoiensis gen. nov., sp. nov., Dictyobacter kobayashii sp. nov., D. alpinus sp. nov., and D. joshuensis sp. nov. and description of Dictyobacteraceae fam. nov. within the order Ktedonobacterales isolated from Tengu-no-mugimeshi.</title>
        <authorList>
            <person name="Wang C.M."/>
            <person name="Zheng Y."/>
            <person name="Sakai Y."/>
            <person name="Toyoda A."/>
            <person name="Minakuchi Y."/>
            <person name="Abe K."/>
            <person name="Yokota A."/>
            <person name="Yabe S."/>
        </authorList>
    </citation>
    <scope>NUCLEOTIDE SEQUENCE [LARGE SCALE GENOMIC DNA]</scope>
    <source>
        <strain evidence="5">Uno16</strain>
    </source>
</reference>
<feature type="domain" description="N-acetyltransferase" evidence="3">
    <location>
        <begin position="5"/>
        <end position="169"/>
    </location>
</feature>
<dbReference type="Pfam" id="PF00583">
    <property type="entry name" value="Acetyltransf_1"/>
    <property type="match status" value="1"/>
</dbReference>
<organism evidence="4 5">
    <name type="scientific">Dictyobacter alpinus</name>
    <dbReference type="NCBI Taxonomy" id="2014873"/>
    <lineage>
        <taxon>Bacteria</taxon>
        <taxon>Bacillati</taxon>
        <taxon>Chloroflexota</taxon>
        <taxon>Ktedonobacteria</taxon>
        <taxon>Ktedonobacterales</taxon>
        <taxon>Dictyobacteraceae</taxon>
        <taxon>Dictyobacter</taxon>
    </lineage>
</organism>
<name>A0A402BBU3_9CHLR</name>
<dbReference type="Gene3D" id="3.40.630.30">
    <property type="match status" value="1"/>
</dbReference>
<sequence length="169" mass="18357">MASTYILRLVEPTNLEFMRDMLYEAAAVDAGMRALGREQALAVPSVSKYLDNWGQREGDTGWIAVDEDQQPLGAAWYRLFPAEAPGYGFIAANIPEITISVSANARGLGLGGALIQSLIQSATTQGHPALSLSVDRANPALRLYQRHGFQDAEISNPQDSSVTLIQYFV</sequence>
<protein>
    <submittedName>
        <fullName evidence="4">N-acetyltransferase</fullName>
    </submittedName>
</protein>
<dbReference type="InterPro" id="IPR050832">
    <property type="entry name" value="Bact_Acetyltransf"/>
</dbReference>
<keyword evidence="2" id="KW-0012">Acyltransferase</keyword>
<dbReference type="InterPro" id="IPR000182">
    <property type="entry name" value="GNAT_dom"/>
</dbReference>
<dbReference type="InterPro" id="IPR016181">
    <property type="entry name" value="Acyl_CoA_acyltransferase"/>
</dbReference>
<evidence type="ECO:0000256" key="2">
    <source>
        <dbReference type="ARBA" id="ARBA00023315"/>
    </source>
</evidence>
<dbReference type="PROSITE" id="PS51186">
    <property type="entry name" value="GNAT"/>
    <property type="match status" value="1"/>
</dbReference>
<dbReference type="Proteomes" id="UP000287171">
    <property type="component" value="Unassembled WGS sequence"/>
</dbReference>
<evidence type="ECO:0000313" key="4">
    <source>
        <dbReference type="EMBL" id="GCE28772.1"/>
    </source>
</evidence>